<dbReference type="KEGG" id="hazt:108681180"/>
<sequence length="617" mass="68027">MQTLCNVVKSSNLSVKMVMKASSNIHQDQIKSTVQTVNNGSSERSWLCARPLKSKKRPLPETWITGTWSEEEIQQLKENVSNYCKLHQLVDPSEIIFTMTKTQRSGFYKEISKNINRPLFSVYRKVIRIYDGSNYLGRYSTEELERLKVLHSKHGNDWRAIAAKLGRSSSSVKDRCRLLRNKTGNRGSWTEQEEDRLADAVEQQVGRIGSAAADYSAGIAWSAVAVSVGTRTEKQCRTKWLHYLNWKRNSGVTWSKTDDLQLICRLSVCGVLEEKNVDWAALARGWPAVRSPHWLRCKWWTLKHKLQSRHCSGFKEKCRELYNSTPRPVLLDTMITVPTTTTCSPGAADDRDVTPALPAGVNIRICIAAHNFADIINFDGPEEERQRMLQRLLQSAVVVTETPSGNDVSELSNLSTVDFTSGEADKICGTSNYEVFSEEEASTDAGVSLVTMDSVASFLEHSGKKFTVANTQAQNIKVTSIGSSLKASNSAVDITPSSSVAGLLSSNTSLCIDDATYCISAGDLCGLTGSDVLVIGSEVCAETDNCSRHDGDDDEFALMTRHDVDTRSVVRTGTPILEVSNDAFSGHVSLNVCSDDALDRIDVRDDAREALGGTANT</sequence>
<evidence type="ECO:0000313" key="6">
    <source>
        <dbReference type="Proteomes" id="UP000694843"/>
    </source>
</evidence>
<evidence type="ECO:0000313" key="7">
    <source>
        <dbReference type="RefSeq" id="XP_018025673.1"/>
    </source>
</evidence>
<feature type="domain" description="Myb-like" evidence="4">
    <location>
        <begin position="137"/>
        <end position="175"/>
    </location>
</feature>
<organism evidence="6 7">
    <name type="scientific">Hyalella azteca</name>
    <name type="common">Amphipod</name>
    <dbReference type="NCBI Taxonomy" id="294128"/>
    <lineage>
        <taxon>Eukaryota</taxon>
        <taxon>Metazoa</taxon>
        <taxon>Ecdysozoa</taxon>
        <taxon>Arthropoda</taxon>
        <taxon>Crustacea</taxon>
        <taxon>Multicrustacea</taxon>
        <taxon>Malacostraca</taxon>
        <taxon>Eumalacostraca</taxon>
        <taxon>Peracarida</taxon>
        <taxon>Amphipoda</taxon>
        <taxon>Senticaudata</taxon>
        <taxon>Talitrida</taxon>
        <taxon>Talitroidea</taxon>
        <taxon>Hyalellidae</taxon>
        <taxon>Hyalella</taxon>
    </lineage>
</organism>
<dbReference type="Gene3D" id="1.10.10.60">
    <property type="entry name" value="Homeodomain-like"/>
    <property type="match status" value="2"/>
</dbReference>
<gene>
    <name evidence="7 8" type="primary">LOC108681180</name>
</gene>
<accession>A0A8B7PHN2</accession>
<dbReference type="PANTHER" id="PTHR46380">
    <property type="entry name" value="CYCLIN-D-BINDING MYB-LIKE TRANSCRIPTION FACTOR 1"/>
    <property type="match status" value="1"/>
</dbReference>
<dbReference type="PANTHER" id="PTHR46380:SF2">
    <property type="entry name" value="CYCLIN-D-BINDING MYB-LIKE TRANSCRIPTION FACTOR 1"/>
    <property type="match status" value="1"/>
</dbReference>
<dbReference type="PROSITE" id="PS50090">
    <property type="entry name" value="MYB_LIKE"/>
    <property type="match status" value="2"/>
</dbReference>
<protein>
    <submittedName>
        <fullName evidence="7">Cyclin-D-binding Myb-like transcription factor 1 isoform X1</fullName>
    </submittedName>
    <submittedName>
        <fullName evidence="8">Cyclin-D-binding Myb-like transcription factor 1 isoform X2</fullName>
    </submittedName>
</protein>
<dbReference type="InterPro" id="IPR009057">
    <property type="entry name" value="Homeodomain-like_sf"/>
</dbReference>
<evidence type="ECO:0000256" key="3">
    <source>
        <dbReference type="ARBA" id="ARBA00023242"/>
    </source>
</evidence>
<dbReference type="GO" id="GO:0000981">
    <property type="term" value="F:DNA-binding transcription factor activity, RNA polymerase II-specific"/>
    <property type="evidence" value="ECO:0007669"/>
    <property type="project" value="TreeGrafter"/>
</dbReference>
<evidence type="ECO:0000256" key="2">
    <source>
        <dbReference type="ARBA" id="ARBA00023125"/>
    </source>
</evidence>
<dbReference type="InterPro" id="IPR017930">
    <property type="entry name" value="Myb_dom"/>
</dbReference>
<evidence type="ECO:0000259" key="5">
    <source>
        <dbReference type="PROSITE" id="PS51294"/>
    </source>
</evidence>
<keyword evidence="2" id="KW-0238">DNA-binding</keyword>
<dbReference type="SUPFAM" id="SSF46689">
    <property type="entry name" value="Homeodomain-like"/>
    <property type="match status" value="3"/>
</dbReference>
<dbReference type="RefSeq" id="XP_047736346.1">
    <property type="nucleotide sequence ID" value="XM_047880390.1"/>
</dbReference>
<dbReference type="PROSITE" id="PS51294">
    <property type="entry name" value="HTH_MYB"/>
    <property type="match status" value="1"/>
</dbReference>
<feature type="domain" description="HTH myb-type" evidence="5">
    <location>
        <begin position="181"/>
        <end position="248"/>
    </location>
</feature>
<dbReference type="SMART" id="SM00717">
    <property type="entry name" value="SANT"/>
    <property type="match status" value="4"/>
</dbReference>
<name>A0A8B7PHN2_HYAAZ</name>
<keyword evidence="6" id="KW-1185">Reference proteome</keyword>
<dbReference type="Proteomes" id="UP000694843">
    <property type="component" value="Unplaced"/>
</dbReference>
<evidence type="ECO:0000259" key="4">
    <source>
        <dbReference type="PROSITE" id="PS50090"/>
    </source>
</evidence>
<dbReference type="Pfam" id="PF00249">
    <property type="entry name" value="Myb_DNA-binding"/>
    <property type="match status" value="2"/>
</dbReference>
<dbReference type="GO" id="GO:0005634">
    <property type="term" value="C:nucleus"/>
    <property type="evidence" value="ECO:0007669"/>
    <property type="project" value="UniProtKB-SubCell"/>
</dbReference>
<dbReference type="AlphaFoldDB" id="A0A8B7PHN2"/>
<dbReference type="GO" id="GO:0000978">
    <property type="term" value="F:RNA polymerase II cis-regulatory region sequence-specific DNA binding"/>
    <property type="evidence" value="ECO:0007669"/>
    <property type="project" value="TreeGrafter"/>
</dbReference>
<evidence type="ECO:0000256" key="1">
    <source>
        <dbReference type="ARBA" id="ARBA00004123"/>
    </source>
</evidence>
<keyword evidence="3" id="KW-0539">Nucleus</keyword>
<proteinExistence type="predicted"/>
<dbReference type="GeneID" id="108681180"/>
<dbReference type="RefSeq" id="XP_018025673.1">
    <property type="nucleotide sequence ID" value="XM_018170184.2"/>
</dbReference>
<dbReference type="OrthoDB" id="39591at2759"/>
<evidence type="ECO:0000313" key="8">
    <source>
        <dbReference type="RefSeq" id="XP_047736346.1"/>
    </source>
</evidence>
<dbReference type="InterPro" id="IPR001005">
    <property type="entry name" value="SANT/Myb"/>
</dbReference>
<dbReference type="CDD" id="cd00167">
    <property type="entry name" value="SANT"/>
    <property type="match status" value="2"/>
</dbReference>
<comment type="subcellular location">
    <subcellularLocation>
        <location evidence="1">Nucleus</location>
    </subcellularLocation>
</comment>
<feature type="domain" description="Myb-like" evidence="4">
    <location>
        <begin position="181"/>
        <end position="244"/>
    </location>
</feature>
<dbReference type="InterPro" id="IPR051651">
    <property type="entry name" value="DMTF1_DNA-bind_reg"/>
</dbReference>
<reference evidence="7 8" key="1">
    <citation type="submission" date="2025-04" db="UniProtKB">
        <authorList>
            <consortium name="RefSeq"/>
        </authorList>
    </citation>
    <scope>IDENTIFICATION</scope>
    <source>
        <tissue evidence="7 8">Whole organism</tissue>
    </source>
</reference>